<protein>
    <submittedName>
        <fullName evidence="1">Uncharacterized protein</fullName>
    </submittedName>
</protein>
<sequence>MSPRKKGPVFRVTGLPALQPDDELNTALKTVIGDNLSDEEKSQLNITTAIVPSCHNNEQERIALVEFRGGVPDFLSELVENPLGDWQVEMDDVDISFDQHFFGFTQLYTPKSDAPVTADIIAITGLDGHAYGSWRGKGNLGRMWLRDFLSKDLPCCRTMIYGYNSKLSSHGIDTIMDYGRELIEELKKVRNTEELRQRPLFFIAHSFGGIILAHCLVKAVQTNEDDHPTIATLHRATYGMILFGIPHKGLVVDDIQKMLAGQDNHPRSTLLQQIREKSDLLAFQLADFKNLIRDRKIVSFYETGQTRQLEFDSESKRWRRTGDFVTTVHTNSALLELPDSMEEKIPLDSDHSMIVKFDNKNNRGYTSARDKLRQFEQDAPTVVAARFLPAQNRPKPSMMVPFQRDNAFVGRKDIIAKILEHEQAASDDHTRVALVGLGGVGKSQIAIEHAYRVRESAPQTWVFWVHAANAARFEQAYRDIANKAEIPGREDPKADILQLVNNWLRDERNGRWLMVLDNADDGEDFFSHTRPLESFLAQTSNGRILITSRNRIAAMNLVGPHGSIVQVEPMDEEDALALLNTRVPFSESSKADAKTLVQALERIPLAITHAAAYIKTRAPMTTISGYLGLFQESEANQVRLLGKEGLKDLRRDNSIRHAVIATWQISFTQIQKTEQSAVDLLALMSMFDRQGIPISLLRNGTSQLDFDDALAPLQSFSLVRVEIGKQSFEMHRLVQLSMRKWLEADKQLNKWTKESIRVLTAAFPSGDYTTWADCQALFPHARETIGHVTGDEEDVLNQAKIAFRAGRFLLLRGEYNTAEKVFRMSVEARRKVLGPEHPTTLTSVNNLGSVLERQGKYEEAEAMQRQAMKAREKALGPEHLDTLNSVNNLGLVLKGQGKYEEAEAMHQRALKGYKKVLGPEHSDTLASVSNLGSVLERQGKYEEAEAMHRRALKGYKKVLGPEHPYTLTSVNNLGSVLERQGKYEEAEAMHQRALKGREKVLGPEHPSTLNSVNNLGSVLERQGKYEEAEAMHRRALKGYEKVLGPEHPTTLTSVSNLGWVLERQGKYEEAEAMKRQAMKAREKVLGPEHPDTLASVSNLGSVLERQGKYEEAEAMHRRDLEGSEKVLGPEHPDTLASVSNLGWVLERQGKYEEAEAMHRRDLEGSEKVLGPEHPDTLDSVNNLGLVLKGQGKYEEAEAMHRRALKGYEKVLGPEHPTTLTSVNNLRSVLERQGKYKEAEAMHRRDLEGSEKVLGPEHPDTLASVSNLGWVLERQGKYEEAEAMHRRDLEGLEKVLGPEHLDTLTSVSNLGWVLERQGKYEEAEAMHQRALKGREKVLGPEHPSTLNSVNNLGWVLERQGKYEEAEAMHQRALKGREKVLGPEHPSTLNSVNNLGSVLERQGKYEEAEVMHRRDLEGSEKVLGPD</sequence>
<dbReference type="Proteomes" id="UP001065298">
    <property type="component" value="Chromosome 10"/>
</dbReference>
<proteinExistence type="predicted"/>
<organism evidence="1 2">
    <name type="scientific">Fusarium keratoplasticum</name>
    <dbReference type="NCBI Taxonomy" id="1328300"/>
    <lineage>
        <taxon>Eukaryota</taxon>
        <taxon>Fungi</taxon>
        <taxon>Dikarya</taxon>
        <taxon>Ascomycota</taxon>
        <taxon>Pezizomycotina</taxon>
        <taxon>Sordariomycetes</taxon>
        <taxon>Hypocreomycetidae</taxon>
        <taxon>Hypocreales</taxon>
        <taxon>Nectriaceae</taxon>
        <taxon>Fusarium</taxon>
        <taxon>Fusarium solani species complex</taxon>
    </lineage>
</organism>
<reference evidence="1" key="1">
    <citation type="submission" date="2022-06" db="EMBL/GenBank/DDBJ databases">
        <title>Fusarium solani species complex genomes reveal bases of compartmentalisation and animal pathogenesis.</title>
        <authorList>
            <person name="Tsai I.J."/>
        </authorList>
    </citation>
    <scope>NUCLEOTIDE SEQUENCE</scope>
    <source>
        <strain evidence="1">Fu6.1</strain>
    </source>
</reference>
<name>A0ACC0QHH2_9HYPO</name>
<keyword evidence="2" id="KW-1185">Reference proteome</keyword>
<evidence type="ECO:0000313" key="2">
    <source>
        <dbReference type="Proteomes" id="UP001065298"/>
    </source>
</evidence>
<evidence type="ECO:0000313" key="1">
    <source>
        <dbReference type="EMBL" id="KAI8654440.1"/>
    </source>
</evidence>
<comment type="caution">
    <text evidence="1">The sequence shown here is derived from an EMBL/GenBank/DDBJ whole genome shotgun (WGS) entry which is preliminary data.</text>
</comment>
<gene>
    <name evidence="1" type="ORF">NCS57_01189300</name>
</gene>
<accession>A0ACC0QHH2</accession>
<dbReference type="EMBL" id="CM046512">
    <property type="protein sequence ID" value="KAI8654440.1"/>
    <property type="molecule type" value="Genomic_DNA"/>
</dbReference>